<proteinExistence type="predicted"/>
<feature type="signal peptide" evidence="1">
    <location>
        <begin position="1"/>
        <end position="17"/>
    </location>
</feature>
<organism evidence="2">
    <name type="scientific">Geobacter metallireducens</name>
    <dbReference type="NCBI Taxonomy" id="28232"/>
    <lineage>
        <taxon>Bacteria</taxon>
        <taxon>Pseudomonadati</taxon>
        <taxon>Thermodesulfobacteriota</taxon>
        <taxon>Desulfuromonadia</taxon>
        <taxon>Geobacterales</taxon>
        <taxon>Geobacteraceae</taxon>
        <taxon>Geobacter</taxon>
    </lineage>
</organism>
<dbReference type="PROSITE" id="PS51257">
    <property type="entry name" value="PROKAR_LIPOPROTEIN"/>
    <property type="match status" value="1"/>
</dbReference>
<evidence type="ECO:0000313" key="2">
    <source>
        <dbReference type="EMBL" id="HEN42552.1"/>
    </source>
</evidence>
<keyword evidence="1" id="KW-0732">Signal</keyword>
<feature type="chain" id="PRO_5032523460" description="Lipoprotein" evidence="1">
    <location>
        <begin position="18"/>
        <end position="254"/>
    </location>
</feature>
<sequence>MRKRAVITLALCSMLFAAVGCSKGTERGKQPPVKEPAAMVPAADGTPIELLYVPEGFPLGLSVSQGFALHLFETPGGSQGFKTLPPDSGHKRYYDEFTIAGHSHLLITEESTPPRFYFDENRNGDLTDDRGPFTAEKEGLLPNNVTIQIRYDAEKVVAPYRMWLFGSPMGGVRFYPVCHWRGELTINGSSYPLVAFDGNADGDYSNDPLVIDANGNGRADDGEQLRPGGQITIDGELVKLAAVSPSGLTARLLR</sequence>
<dbReference type="EMBL" id="DSOV01000042">
    <property type="protein sequence ID" value="HEN42552.1"/>
    <property type="molecule type" value="Genomic_DNA"/>
</dbReference>
<reference evidence="2" key="1">
    <citation type="journal article" date="2020" name="mSystems">
        <title>Genome- and Community-Level Interaction Insights into Carbon Utilization and Element Cycling Functions of Hydrothermarchaeota in Hydrothermal Sediment.</title>
        <authorList>
            <person name="Zhou Z."/>
            <person name="Liu Y."/>
            <person name="Xu W."/>
            <person name="Pan J."/>
            <person name="Luo Z.H."/>
            <person name="Li M."/>
        </authorList>
    </citation>
    <scope>NUCLEOTIDE SEQUENCE [LARGE SCALE GENOMIC DNA]</scope>
    <source>
        <strain evidence="2">SpSt-349</strain>
    </source>
</reference>
<dbReference type="AlphaFoldDB" id="A0A831XEU2"/>
<comment type="caution">
    <text evidence="2">The sequence shown here is derived from an EMBL/GenBank/DDBJ whole genome shotgun (WGS) entry which is preliminary data.</text>
</comment>
<name>A0A831XEU2_GEOME</name>
<evidence type="ECO:0008006" key="3">
    <source>
        <dbReference type="Google" id="ProtNLM"/>
    </source>
</evidence>
<protein>
    <recommendedName>
        <fullName evidence="3">Lipoprotein</fullName>
    </recommendedName>
</protein>
<accession>A0A831XEU2</accession>
<gene>
    <name evidence="2" type="ORF">ENQ87_09270</name>
</gene>
<evidence type="ECO:0000256" key="1">
    <source>
        <dbReference type="SAM" id="SignalP"/>
    </source>
</evidence>